<name>A0A068EUD1_9CAUD</name>
<dbReference type="Proteomes" id="UP000027382">
    <property type="component" value="Segment"/>
</dbReference>
<dbReference type="RefSeq" id="YP_009099260.1">
    <property type="nucleotide sequence ID" value="NC_025423.1"/>
</dbReference>
<evidence type="ECO:0000259" key="2">
    <source>
        <dbReference type="SMART" id="SM00470"/>
    </source>
</evidence>
<organism evidence="3 4">
    <name type="scientific">Bacillus phage CP-51</name>
    <dbReference type="NCBI Taxonomy" id="1391188"/>
    <lineage>
        <taxon>Viruses</taxon>
        <taxon>Duplodnaviria</taxon>
        <taxon>Heunggongvirae</taxon>
        <taxon>Uroviricota</taxon>
        <taxon>Caudoviricetes</taxon>
        <taxon>Herelleviridae</taxon>
        <taxon>Spounavirinae</taxon>
        <taxon>Siminovitchvirus</taxon>
        <taxon>Siminovitchvirus CP51</taxon>
    </lineage>
</organism>
<sequence length="932" mass="107862">MSRRKCYIRIDAKPKDSKKDREKDKLVHELGLENFKNDLRPEVWKSTEPKLIIKSDEEYIEEYFELEKIIHEEEVAKAGRVHLPRGARRHAYKVHSDHGVIYIPVNRLKQVYQTRLALNRRKIAQNKVSMRMGKPLQPVEIGYNYDVHDGHHRWEASKELGYTHVPCKVVGDDPDKLRDAKEKYRAVWKSVDLVIEGRPQYNKVALVLDINKSTLNRGKLVKRRVMVRGQGGKVFYRMQWIDPNDEKAEVHQKVPDQENHTTYKHDDKSVKEIERRQHNRFPVVQHEVKDFKNKEHNYSTDKEAYNEAKEKYHRGEKLQPVKVNHKGEILEGHHLVDLARDLGLTHAPAIVLGNPKLKKEYEDALKEDVMTEVTDEEGNKKEVSASGKGVSADGTQRGQHMVVDVPVEYVDDMEHFKRYVNKMYTKSYIMDCAEKAGIKWNDKKADGTLLTDEKILWTRVFNAISEHIAAGNKFEVPHDDKDSSAKMKQIKKDDDHKFFLMFCNKFSFDREKIKDWCRDHDLTWKENHKDPDIDWKNCAMAIKKELSKGKMLNGVRTRRKHLMEEANTIVTDAVREQVKALGKKYGKTALEEQALKQGIEIDLLDKKGNVVEHPAIRWMRVATAIQKHLAKGNKFKMTNDDFGTEGRIQSEEFDYGDNVTLTPHERVGIDRAKLNSKKFEHRAKKWATKSLALDHGIDPTNTAMVDEVYDAFVEGARNAKLMIHFDPTEMLDSGTSMLEEMMSSGKLKNDFQLDRGYDREHREVIERDIYGDDFDGAEDHERPVYGVLDIFNQGLSLGQHGGAALVLKEDVKKRSSGTPNDSNSIPYGKEGKLVHSAEDPHHLVIHRWFGRWKEPKNADGKRRRAMNSVIEGTTFNDDKEYFEAQVLGGVDLAKDVDHVLVPEHWQSDPAWQDHHELMKMFAESQGIGLRYE</sequence>
<keyword evidence="4" id="KW-1185">Reference proteome</keyword>
<dbReference type="EMBL" id="KF554508">
    <property type="protein sequence ID" value="AID50651.1"/>
    <property type="molecule type" value="Genomic_DNA"/>
</dbReference>
<feature type="region of interest" description="Disordered" evidence="1">
    <location>
        <begin position="371"/>
        <end position="395"/>
    </location>
</feature>
<proteinExistence type="predicted"/>
<evidence type="ECO:0000256" key="1">
    <source>
        <dbReference type="SAM" id="MobiDB-lite"/>
    </source>
</evidence>
<accession>A0A068EUD1</accession>
<dbReference type="GeneID" id="22277159"/>
<dbReference type="Gene3D" id="3.90.1530.10">
    <property type="entry name" value="Conserved hypothetical protein from pyrococcus furiosus pfu- 392566-001, ParB domain"/>
    <property type="match status" value="2"/>
</dbReference>
<dbReference type="SMART" id="SM00470">
    <property type="entry name" value="ParB"/>
    <property type="match status" value="2"/>
</dbReference>
<dbReference type="OrthoDB" id="29395at10239"/>
<evidence type="ECO:0000313" key="4">
    <source>
        <dbReference type="Proteomes" id="UP000027382"/>
    </source>
</evidence>
<evidence type="ECO:0000313" key="3">
    <source>
        <dbReference type="EMBL" id="AID50651.1"/>
    </source>
</evidence>
<reference evidence="3" key="1">
    <citation type="journal article" date="2014" name="Virology">
        <title>The odd one out: Bacillus ACT bacteriophage CP-51 exhibits unusual properties compared to related Spounavirinae W.Ph. and Bastille.</title>
        <authorList>
            <person name="Klumpp J."/>
            <person name="Schmuki M."/>
            <person name="Sozhamannan S."/>
            <person name="Beyer W."/>
            <person name="Fouts D.E."/>
            <person name="Bernbach V."/>
            <person name="Calendar R."/>
            <person name="Loessner M.J."/>
        </authorList>
    </citation>
    <scope>NUCLEOTIDE SEQUENCE [LARGE SCALE GENOMIC DNA]</scope>
</reference>
<feature type="domain" description="ParB-like N-terminal" evidence="2">
    <location>
        <begin position="101"/>
        <end position="191"/>
    </location>
</feature>
<dbReference type="InterPro" id="IPR036086">
    <property type="entry name" value="ParB/Sulfiredoxin_sf"/>
</dbReference>
<dbReference type="InterPro" id="IPR003115">
    <property type="entry name" value="ParB_N"/>
</dbReference>
<feature type="domain" description="ParB-like N-terminal" evidence="2">
    <location>
        <begin position="284"/>
        <end position="369"/>
    </location>
</feature>
<dbReference type="KEGG" id="vg:22277159"/>
<dbReference type="Pfam" id="PF02195">
    <property type="entry name" value="ParB_N"/>
    <property type="match status" value="1"/>
</dbReference>
<protein>
    <recommendedName>
        <fullName evidence="2">ParB-like N-terminal domain-containing protein</fullName>
    </recommendedName>
</protein>
<dbReference type="SUPFAM" id="SSF110849">
    <property type="entry name" value="ParB/Sulfiredoxin"/>
    <property type="match status" value="1"/>
</dbReference>